<protein>
    <submittedName>
        <fullName evidence="2">von Willebrand factor type A domain-containing protein</fullName>
    </submittedName>
</protein>
<dbReference type="OrthoDB" id="9805121at2"/>
<dbReference type="SMART" id="SM00327">
    <property type="entry name" value="VWA"/>
    <property type="match status" value="1"/>
</dbReference>
<dbReference type="Proteomes" id="UP000237640">
    <property type="component" value="Unassembled WGS sequence"/>
</dbReference>
<dbReference type="SUPFAM" id="SSF53300">
    <property type="entry name" value="vWA-like"/>
    <property type="match status" value="1"/>
</dbReference>
<dbReference type="SUPFAM" id="SSF49464">
    <property type="entry name" value="Carboxypeptidase regulatory domain-like"/>
    <property type="match status" value="1"/>
</dbReference>
<dbReference type="Pfam" id="PF13715">
    <property type="entry name" value="CarbopepD_reg_2"/>
    <property type="match status" value="1"/>
</dbReference>
<dbReference type="InterPro" id="IPR052969">
    <property type="entry name" value="Thr-specific_kinase-like"/>
</dbReference>
<dbReference type="RefSeq" id="WP_106146833.1">
    <property type="nucleotide sequence ID" value="NZ_PVYX01000002.1"/>
</dbReference>
<organism evidence="2 3">
    <name type="scientific">Flagellimonas meridianipacifica</name>
    <dbReference type="NCBI Taxonomy" id="1080225"/>
    <lineage>
        <taxon>Bacteria</taxon>
        <taxon>Pseudomonadati</taxon>
        <taxon>Bacteroidota</taxon>
        <taxon>Flavobacteriia</taxon>
        <taxon>Flavobacteriales</taxon>
        <taxon>Flavobacteriaceae</taxon>
        <taxon>Flagellimonas</taxon>
    </lineage>
</organism>
<dbReference type="InterPro" id="IPR002035">
    <property type="entry name" value="VWF_A"/>
</dbReference>
<dbReference type="EMBL" id="PVYX01000002">
    <property type="protein sequence ID" value="PRX55166.1"/>
    <property type="molecule type" value="Genomic_DNA"/>
</dbReference>
<dbReference type="InterPro" id="IPR008969">
    <property type="entry name" value="CarboxyPept-like_regulatory"/>
</dbReference>
<evidence type="ECO:0000313" key="3">
    <source>
        <dbReference type="Proteomes" id="UP000237640"/>
    </source>
</evidence>
<evidence type="ECO:0000313" key="2">
    <source>
        <dbReference type="EMBL" id="PRX55166.1"/>
    </source>
</evidence>
<dbReference type="InterPro" id="IPR036465">
    <property type="entry name" value="vWFA_dom_sf"/>
</dbReference>
<dbReference type="Gene3D" id="2.60.40.1120">
    <property type="entry name" value="Carboxypeptidase-like, regulatory domain"/>
    <property type="match status" value="1"/>
</dbReference>
<proteinExistence type="predicted"/>
<dbReference type="CDD" id="cd00198">
    <property type="entry name" value="vWFA"/>
    <property type="match status" value="1"/>
</dbReference>
<sequence length="475" mass="53632">MKNLIALCIVFVLPFIGNSQKSFVSGNVSDSNLPLPGVNVVIKGTAKGTQTDFEGNFKIEVSKGQILVFSFIGYKDHYVTIEEPEKFLTIELVEDLKLLEEVVITGYGSRKSRDAVGYSVSDYGEGGASGSKSYGNYPYGVLTAGEINDIKDYSEWLSVLKQKKFKKIQQDWGFYLEHKIEVMVKDNDGEPINNVKVVLFAEKEAGIKAEMVSRTDVTGKSVLFRDLNCSTIEEYYYVQVFHNDKILGRKVKTSTKELAFTFSKQTESKNVDIMFTIDATGSMGDEMNYLKAELQNIISRVDQNIGEKRVALTFYRDVSDEYTVREFDFNSDIKKVQAFLDKQYATGGGDYEEAVEVALKESLLNNWDEEARAKLMFLLLDAPPHWNEQNVMTIRNEIRKAQEMGIKIIPIVASGADKTVEFLMRFFSVSTNGTYVFLTDDSGIGNPHLKPTKSNYKVEKLNNLIVRLINEYAMI</sequence>
<feature type="domain" description="VWFA" evidence="1">
    <location>
        <begin position="272"/>
        <end position="461"/>
    </location>
</feature>
<dbReference type="Pfam" id="PF00092">
    <property type="entry name" value="VWA"/>
    <property type="match status" value="1"/>
</dbReference>
<dbReference type="AlphaFoldDB" id="A0A2T0MCE5"/>
<name>A0A2T0MCE5_9FLAO</name>
<dbReference type="PROSITE" id="PS50234">
    <property type="entry name" value="VWFA"/>
    <property type="match status" value="1"/>
</dbReference>
<keyword evidence="3" id="KW-1185">Reference proteome</keyword>
<dbReference type="GO" id="GO:0004674">
    <property type="term" value="F:protein serine/threonine kinase activity"/>
    <property type="evidence" value="ECO:0007669"/>
    <property type="project" value="TreeGrafter"/>
</dbReference>
<dbReference type="GO" id="GO:0005737">
    <property type="term" value="C:cytoplasm"/>
    <property type="evidence" value="ECO:0007669"/>
    <property type="project" value="TreeGrafter"/>
</dbReference>
<dbReference type="PANTHER" id="PTHR47763:SF1">
    <property type="entry name" value="DUF659 DOMAIN-CONTAINING PROTEIN"/>
    <property type="match status" value="1"/>
</dbReference>
<comment type="caution">
    <text evidence="2">The sequence shown here is derived from an EMBL/GenBank/DDBJ whole genome shotgun (WGS) entry which is preliminary data.</text>
</comment>
<evidence type="ECO:0000259" key="1">
    <source>
        <dbReference type="PROSITE" id="PS50234"/>
    </source>
</evidence>
<dbReference type="Gene3D" id="3.40.50.410">
    <property type="entry name" value="von Willebrand factor, type A domain"/>
    <property type="match status" value="1"/>
</dbReference>
<accession>A0A2T0MCE5</accession>
<gene>
    <name evidence="2" type="ORF">CLV81_3572</name>
</gene>
<dbReference type="PANTHER" id="PTHR47763">
    <property type="entry name" value="ALPHA-PROTEIN KINASE VWKA"/>
    <property type="match status" value="1"/>
</dbReference>
<reference evidence="2 3" key="1">
    <citation type="submission" date="2018-03" db="EMBL/GenBank/DDBJ databases">
        <title>Genomic Encyclopedia of Archaeal and Bacterial Type Strains, Phase II (KMG-II): from individual species to whole genera.</title>
        <authorList>
            <person name="Goeker M."/>
        </authorList>
    </citation>
    <scope>NUCLEOTIDE SEQUENCE [LARGE SCALE GENOMIC DNA]</scope>
    <source>
        <strain evidence="2 3">DSM 25027</strain>
    </source>
</reference>